<reference evidence="1 2" key="1">
    <citation type="submission" date="2023-05" db="EMBL/GenBank/DDBJ databases">
        <title>Sedimentitalea sp. nov. JM2-8.</title>
        <authorList>
            <person name="Huang J."/>
        </authorList>
    </citation>
    <scope>NUCLEOTIDE SEQUENCE [LARGE SCALE GENOMIC DNA]</scope>
    <source>
        <strain evidence="1 2">JM2-8</strain>
    </source>
</reference>
<sequence>MSDARPAERFATRGWLRFDTDPALLDWVNHALPAARRAVSDPALSHWLDCGGTWFVGVDALANDAEGRVGASGPLRGGAVDFITRHIAPMPPLHRAQVSVTYPGYPQPRRGESEAAFRYRERRDSAHLDGVLASGPEKRRHVREPHAFILGIPLTDADPDAAPLVVWEGSHAIMRNALKAVLMDGMSRDPAEVDVTDAYVAARKQVFDTCVRVPLPVRTGQAVLLHRLLLHGVAPWTPDAKSGPDGRMIAYFRPKMPGGVRAWINDP</sequence>
<keyword evidence="1" id="KW-0560">Oxidoreductase</keyword>
<keyword evidence="1" id="KW-0223">Dioxygenase</keyword>
<dbReference type="EMBL" id="JASNJE010000013">
    <property type="protein sequence ID" value="MDK3073789.1"/>
    <property type="molecule type" value="Genomic_DNA"/>
</dbReference>
<dbReference type="GO" id="GO:0051213">
    <property type="term" value="F:dioxygenase activity"/>
    <property type="evidence" value="ECO:0007669"/>
    <property type="project" value="UniProtKB-KW"/>
</dbReference>
<dbReference type="Proteomes" id="UP001227126">
    <property type="component" value="Unassembled WGS sequence"/>
</dbReference>
<evidence type="ECO:0000313" key="1">
    <source>
        <dbReference type="EMBL" id="MDK3073789.1"/>
    </source>
</evidence>
<proteinExistence type="predicted"/>
<keyword evidence="2" id="KW-1185">Reference proteome</keyword>
<name>A0ABT7FF76_9RHOB</name>
<dbReference type="SUPFAM" id="SSF51197">
    <property type="entry name" value="Clavaminate synthase-like"/>
    <property type="match status" value="1"/>
</dbReference>
<organism evidence="1 2">
    <name type="scientific">Sedimentitalea xiamensis</name>
    <dbReference type="NCBI Taxonomy" id="3050037"/>
    <lineage>
        <taxon>Bacteria</taxon>
        <taxon>Pseudomonadati</taxon>
        <taxon>Pseudomonadota</taxon>
        <taxon>Alphaproteobacteria</taxon>
        <taxon>Rhodobacterales</taxon>
        <taxon>Paracoccaceae</taxon>
        <taxon>Sedimentitalea</taxon>
    </lineage>
</organism>
<dbReference type="RefSeq" id="WP_284485728.1">
    <property type="nucleotide sequence ID" value="NZ_JASNJE010000013.1"/>
</dbReference>
<gene>
    <name evidence="1" type="ORF">QO034_11750</name>
</gene>
<dbReference type="Pfam" id="PF05721">
    <property type="entry name" value="PhyH"/>
    <property type="match status" value="1"/>
</dbReference>
<comment type="caution">
    <text evidence="1">The sequence shown here is derived from an EMBL/GenBank/DDBJ whole genome shotgun (WGS) entry which is preliminary data.</text>
</comment>
<evidence type="ECO:0000313" key="2">
    <source>
        <dbReference type="Proteomes" id="UP001227126"/>
    </source>
</evidence>
<accession>A0ABT7FF76</accession>
<dbReference type="Gene3D" id="2.60.120.620">
    <property type="entry name" value="q2cbj1_9rhob like domain"/>
    <property type="match status" value="1"/>
</dbReference>
<dbReference type="InterPro" id="IPR008775">
    <property type="entry name" value="Phytyl_CoA_dOase-like"/>
</dbReference>
<protein>
    <submittedName>
        <fullName evidence="1">Phytanoyl-CoA dioxygenase family protein</fullName>
    </submittedName>
</protein>